<dbReference type="PANTHER" id="PTHR12684:SF2">
    <property type="entry name" value="TRNA 2'-PHOSPHOTRANSFERASE 1"/>
    <property type="match status" value="1"/>
</dbReference>
<dbReference type="HAMAP" id="MF_00299">
    <property type="entry name" value="KptA"/>
    <property type="match status" value="1"/>
</dbReference>
<evidence type="ECO:0000256" key="3">
    <source>
        <dbReference type="ARBA" id="ARBA00023027"/>
    </source>
</evidence>
<dbReference type="InterPro" id="IPR022928">
    <property type="entry name" value="RNA_2'-PTrans_KptA"/>
</dbReference>
<dbReference type="RefSeq" id="WP_409372480.1">
    <property type="nucleotide sequence ID" value="NZ_JACHLI010000043.1"/>
</dbReference>
<keyword evidence="2 5" id="KW-0808">Transferase</keyword>
<comment type="caution">
    <text evidence="7">The sequence shown here is derived from an EMBL/GenBank/DDBJ whole genome shotgun (WGS) entry which is preliminary data.</text>
</comment>
<dbReference type="InterPro" id="IPR042081">
    <property type="entry name" value="RNA_2'-PTrans_C"/>
</dbReference>
<dbReference type="SUPFAM" id="SSF56399">
    <property type="entry name" value="ADP-ribosylation"/>
    <property type="match status" value="1"/>
</dbReference>
<gene>
    <name evidence="5" type="primary">kptA</name>
    <name evidence="7" type="ORF">HNP46_006538</name>
</gene>
<evidence type="ECO:0000256" key="2">
    <source>
        <dbReference type="ARBA" id="ARBA00022679"/>
    </source>
</evidence>
<comment type="similarity">
    <text evidence="1 5">Belongs to the KptA/TPT1 family.</text>
</comment>
<proteinExistence type="inferred from homology"/>
<accession>A0A7W7KS67</accession>
<evidence type="ECO:0000313" key="7">
    <source>
        <dbReference type="EMBL" id="MBB4867624.1"/>
    </source>
</evidence>
<evidence type="ECO:0000256" key="5">
    <source>
        <dbReference type="HAMAP-Rule" id="MF_00299"/>
    </source>
</evidence>
<keyword evidence="3 5" id="KW-0520">NAD</keyword>
<feature type="compositionally biased region" description="Basic and acidic residues" evidence="6">
    <location>
        <begin position="203"/>
        <end position="222"/>
    </location>
</feature>
<feature type="region of interest" description="Disordered" evidence="6">
    <location>
        <begin position="201"/>
        <end position="222"/>
    </location>
</feature>
<protein>
    <recommendedName>
        <fullName evidence="5">Probable RNA 2'-phosphotransferase</fullName>
        <ecNumber evidence="5">2.7.1.-</ecNumber>
    </recommendedName>
</protein>
<dbReference type="GO" id="GO:0003950">
    <property type="term" value="F:NAD+ poly-ADP-ribosyltransferase activity"/>
    <property type="evidence" value="ECO:0007669"/>
    <property type="project" value="InterPro"/>
</dbReference>
<comment type="function">
    <text evidence="4 5">Removes the 2'-phosphate from RNA via an intermediate in which the phosphate is ADP-ribosylated by NAD followed by a presumed transesterification to release the RNA and generate ADP-ribose 1''-2''-cyclic phosphate (APPR&gt;P). May function as an ADP-ribosylase.</text>
</comment>
<evidence type="ECO:0000256" key="6">
    <source>
        <dbReference type="SAM" id="MobiDB-lite"/>
    </source>
</evidence>
<sequence>MSNNEVSLQGRKIMSKQLVKASRFLSNTLRHNPQDIGLAVDDYGWASIAELLEKARGHSGVDIDEALLHQVVETSEKKRFAISDDGLRIRANQGHSIKIKFDDLPEQEPPAALLHGTATRFLEAIMATGLSKMDRHHVHLSETANTAADVGRRYGKLVMLQIDAKAMHEQGHKFFRTENGVWLVDAVPVEFLKVIEPAPAHNAETDKPAQRNVKPTDDGFTP</sequence>
<dbReference type="EC" id="2.7.1.-" evidence="5"/>
<dbReference type="Gene3D" id="3.20.170.30">
    <property type="match status" value="1"/>
</dbReference>
<dbReference type="EMBL" id="JACHLI010000043">
    <property type="protein sequence ID" value="MBB4867624.1"/>
    <property type="molecule type" value="Genomic_DNA"/>
</dbReference>
<dbReference type="InterPro" id="IPR002745">
    <property type="entry name" value="Ptrans_KptA/Tpt1"/>
</dbReference>
<evidence type="ECO:0000256" key="4">
    <source>
        <dbReference type="ARBA" id="ARBA00025212"/>
    </source>
</evidence>
<dbReference type="GO" id="GO:0000215">
    <property type="term" value="F:tRNA 2'-phosphotransferase activity"/>
    <property type="evidence" value="ECO:0007669"/>
    <property type="project" value="TreeGrafter"/>
</dbReference>
<reference evidence="7 8" key="1">
    <citation type="submission" date="2020-08" db="EMBL/GenBank/DDBJ databases">
        <title>Functional genomics of gut bacteria from endangered species of beetles.</title>
        <authorList>
            <person name="Carlos-Shanley C."/>
        </authorList>
    </citation>
    <scope>NUCLEOTIDE SEQUENCE [LARGE SCALE GENOMIC DNA]</scope>
    <source>
        <strain evidence="7 8">S00179</strain>
    </source>
</reference>
<organism evidence="7 8">
    <name type="scientific">Pseudomonas nitroreducens</name>
    <dbReference type="NCBI Taxonomy" id="46680"/>
    <lineage>
        <taxon>Bacteria</taxon>
        <taxon>Pseudomonadati</taxon>
        <taxon>Pseudomonadota</taxon>
        <taxon>Gammaproteobacteria</taxon>
        <taxon>Pseudomonadales</taxon>
        <taxon>Pseudomonadaceae</taxon>
        <taxon>Pseudomonas</taxon>
    </lineage>
</organism>
<evidence type="ECO:0000256" key="1">
    <source>
        <dbReference type="ARBA" id="ARBA00009836"/>
    </source>
</evidence>
<dbReference type="PANTHER" id="PTHR12684">
    <property type="entry name" value="PUTATIVE PHOSPHOTRANSFERASE"/>
    <property type="match status" value="1"/>
</dbReference>
<dbReference type="Gene3D" id="1.10.10.970">
    <property type="entry name" value="RNA 2'-phosphotransferase, Tpt1/KptA family, N-terminal domain"/>
    <property type="match status" value="1"/>
</dbReference>
<dbReference type="AlphaFoldDB" id="A0A7W7KS67"/>
<dbReference type="InterPro" id="IPR042080">
    <property type="entry name" value="RNA_2'-PTrans_N"/>
</dbReference>
<dbReference type="GO" id="GO:0006388">
    <property type="term" value="P:tRNA splicing, via endonucleolytic cleavage and ligation"/>
    <property type="evidence" value="ECO:0007669"/>
    <property type="project" value="UniProtKB-UniRule"/>
</dbReference>
<dbReference type="Pfam" id="PF01885">
    <property type="entry name" value="PTS_2-RNA"/>
    <property type="match status" value="1"/>
</dbReference>
<name>A0A7W7KS67_PSENT</name>
<evidence type="ECO:0000313" key="8">
    <source>
        <dbReference type="Proteomes" id="UP000566995"/>
    </source>
</evidence>
<dbReference type="Proteomes" id="UP000566995">
    <property type="component" value="Unassembled WGS sequence"/>
</dbReference>